<sequence length="36" mass="4026">MTTTTQTKSKFVPEATPTTFGCKLIPVTTFKRGYNE</sequence>
<evidence type="ECO:0000313" key="1">
    <source>
        <dbReference type="EMBL" id="AEN98705.1"/>
    </source>
</evidence>
<keyword evidence="2" id="KW-1185">Reference proteome</keyword>
<protein>
    <submittedName>
        <fullName evidence="1">Uncharacterized protein</fullName>
    </submittedName>
</protein>
<proteinExistence type="predicted"/>
<dbReference type="KEGG" id="lsn:LSA_02450"/>
<reference evidence="1 2" key="1">
    <citation type="journal article" date="2011" name="Microb. Cell Fact.">
        <title>Genomic analysis reveals Lactobacillus sanfranciscensis as stable element in traditional sourdoughs.</title>
        <authorList>
            <person name="Vogel R.F."/>
            <person name="Pavlovic M."/>
            <person name="Ehrmann M.A."/>
            <person name="Wiezer A."/>
            <person name="Liesegang H."/>
            <person name="Offschanka S."/>
            <person name="Voget S."/>
            <person name="Angelov A."/>
            <person name="Bocker G."/>
            <person name="Liebl W."/>
        </authorList>
    </citation>
    <scope>NUCLEOTIDE SEQUENCE [LARGE SCALE GENOMIC DNA]</scope>
    <source>
        <strain evidence="1 2">TMW 1.1304</strain>
    </source>
</reference>
<dbReference type="STRING" id="714313.LSA_02450"/>
<name>G2KVA7_FRUST</name>
<accession>G2KVA7</accession>
<dbReference type="HOGENOM" id="CLU_3356866_0_0_9"/>
<dbReference type="Proteomes" id="UP000001285">
    <property type="component" value="Chromosome"/>
</dbReference>
<evidence type="ECO:0000313" key="2">
    <source>
        <dbReference type="Proteomes" id="UP000001285"/>
    </source>
</evidence>
<gene>
    <name evidence="1" type="ordered locus">LSA_02450</name>
</gene>
<dbReference type="AlphaFoldDB" id="G2KVA7"/>
<dbReference type="EMBL" id="CP002461">
    <property type="protein sequence ID" value="AEN98705.1"/>
    <property type="molecule type" value="Genomic_DNA"/>
</dbReference>
<organism evidence="1 2">
    <name type="scientific">Fructilactobacillus sanfranciscensis (strain TMW 1.1304)</name>
    <name type="common">Lactobacillus sanfranciscensis</name>
    <dbReference type="NCBI Taxonomy" id="714313"/>
    <lineage>
        <taxon>Bacteria</taxon>
        <taxon>Bacillati</taxon>
        <taxon>Bacillota</taxon>
        <taxon>Bacilli</taxon>
        <taxon>Lactobacillales</taxon>
        <taxon>Lactobacillaceae</taxon>
        <taxon>Fructilactobacillus</taxon>
    </lineage>
</organism>